<feature type="transmembrane region" description="Helical" evidence="6">
    <location>
        <begin position="203"/>
        <end position="223"/>
    </location>
</feature>
<dbReference type="GO" id="GO:0022857">
    <property type="term" value="F:transmembrane transporter activity"/>
    <property type="evidence" value="ECO:0007669"/>
    <property type="project" value="TreeGrafter"/>
</dbReference>
<reference evidence="7" key="1">
    <citation type="submission" date="2020-11" db="EMBL/GenBank/DDBJ databases">
        <title>Adaptations for nitrogen fixation in a non-lichenized fungal sporocarp promotes dispersal by wood-feeding termites.</title>
        <authorList>
            <consortium name="DOE Joint Genome Institute"/>
            <person name="Koch R.A."/>
            <person name="Yoon G."/>
            <person name="Arayal U."/>
            <person name="Lail K."/>
            <person name="Amirebrahimi M."/>
            <person name="Labutti K."/>
            <person name="Lipzen A."/>
            <person name="Riley R."/>
            <person name="Barry K."/>
            <person name="Henrissat B."/>
            <person name="Grigoriev I.V."/>
            <person name="Herr J.R."/>
            <person name="Aime M.C."/>
        </authorList>
    </citation>
    <scope>NUCLEOTIDE SEQUENCE</scope>
    <source>
        <strain evidence="7">MCA 3950</strain>
    </source>
</reference>
<dbReference type="GeneID" id="66099086"/>
<feature type="transmembrane region" description="Helical" evidence="6">
    <location>
        <begin position="297"/>
        <end position="314"/>
    </location>
</feature>
<feature type="transmembrane region" description="Helical" evidence="6">
    <location>
        <begin position="41"/>
        <end position="61"/>
    </location>
</feature>
<dbReference type="RefSeq" id="XP_043043193.1">
    <property type="nucleotide sequence ID" value="XM_043176799.1"/>
</dbReference>
<evidence type="ECO:0000313" key="7">
    <source>
        <dbReference type="EMBL" id="KAG7449693.1"/>
    </source>
</evidence>
<feature type="transmembrane region" description="Helical" evidence="6">
    <location>
        <begin position="114"/>
        <end position="141"/>
    </location>
</feature>
<name>A0A9P7VZZ5_9AGAR</name>
<dbReference type="PANTHER" id="PTHR43791:SF3">
    <property type="entry name" value="MAJOR FACILITATOR SUPERFAMILY (MFS) PROFILE DOMAIN-CONTAINING PROTEIN"/>
    <property type="match status" value="1"/>
</dbReference>
<gene>
    <name evidence="7" type="ORF">BT62DRAFT_1001985</name>
</gene>
<keyword evidence="4 6" id="KW-1133">Transmembrane helix</keyword>
<dbReference type="SUPFAM" id="SSF103473">
    <property type="entry name" value="MFS general substrate transporter"/>
    <property type="match status" value="2"/>
</dbReference>
<dbReference type="InterPro" id="IPR036259">
    <property type="entry name" value="MFS_trans_sf"/>
</dbReference>
<keyword evidence="2" id="KW-0813">Transport</keyword>
<dbReference type="AlphaFoldDB" id="A0A9P7VZZ5"/>
<dbReference type="PANTHER" id="PTHR43791">
    <property type="entry name" value="PERMEASE-RELATED"/>
    <property type="match status" value="1"/>
</dbReference>
<comment type="subcellular location">
    <subcellularLocation>
        <location evidence="1">Membrane</location>
        <topology evidence="1">Multi-pass membrane protein</topology>
    </subcellularLocation>
</comment>
<dbReference type="Proteomes" id="UP000812287">
    <property type="component" value="Unassembled WGS sequence"/>
</dbReference>
<evidence type="ECO:0000256" key="4">
    <source>
        <dbReference type="ARBA" id="ARBA00022989"/>
    </source>
</evidence>
<feature type="transmembrane region" description="Helical" evidence="6">
    <location>
        <begin position="73"/>
        <end position="94"/>
    </location>
</feature>
<evidence type="ECO:0000256" key="3">
    <source>
        <dbReference type="ARBA" id="ARBA00022692"/>
    </source>
</evidence>
<keyword evidence="3 6" id="KW-0812">Transmembrane</keyword>
<feature type="transmembrane region" description="Helical" evidence="6">
    <location>
        <begin position="12"/>
        <end position="29"/>
    </location>
</feature>
<dbReference type="GO" id="GO:0016020">
    <property type="term" value="C:membrane"/>
    <property type="evidence" value="ECO:0007669"/>
    <property type="project" value="UniProtKB-SubCell"/>
</dbReference>
<protein>
    <submittedName>
        <fullName evidence="7">Uncharacterized protein</fullName>
    </submittedName>
</protein>
<evidence type="ECO:0000256" key="6">
    <source>
        <dbReference type="SAM" id="Phobius"/>
    </source>
</evidence>
<sequence length="329" mass="36601">MCLRAIGARNLLTGAVIAWGAVHVGMSFVPSWEYLALCRTLLGVFEAEFFPALVFIVTIWYKCHEVQKKLAELYMTSILAGGFSAILAYALSLLEGKGGLGGWSDWKIWVYGALMYMCAAVPAYVAGFVIWFFSASIYHILADDVRSQIFRHSDFERDGMEFADVPVAYTPPCTEPKSASPYISAAVSILIFAWLSDRYHMRALFLAIQTLMTIIGLVLTAHINLPGWRYTGGSDDLHPFLFHLFEQEYFSLPQALRDASNNIVSHSKRAVTTAVTVSFGGIHSGDYYNDPPPGRQLILLAAMTVHFQIILGWIGKDALPSMLNVIYYL</sequence>
<organism evidence="7 8">
    <name type="scientific">Guyanagaster necrorhizus</name>
    <dbReference type="NCBI Taxonomy" id="856835"/>
    <lineage>
        <taxon>Eukaryota</taxon>
        <taxon>Fungi</taxon>
        <taxon>Dikarya</taxon>
        <taxon>Basidiomycota</taxon>
        <taxon>Agaricomycotina</taxon>
        <taxon>Agaricomycetes</taxon>
        <taxon>Agaricomycetidae</taxon>
        <taxon>Agaricales</taxon>
        <taxon>Marasmiineae</taxon>
        <taxon>Physalacriaceae</taxon>
        <taxon>Guyanagaster</taxon>
    </lineage>
</organism>
<evidence type="ECO:0000256" key="5">
    <source>
        <dbReference type="ARBA" id="ARBA00023136"/>
    </source>
</evidence>
<accession>A0A9P7VZZ5</accession>
<keyword evidence="5 6" id="KW-0472">Membrane</keyword>
<keyword evidence="8" id="KW-1185">Reference proteome</keyword>
<evidence type="ECO:0000256" key="2">
    <source>
        <dbReference type="ARBA" id="ARBA00022448"/>
    </source>
</evidence>
<dbReference type="EMBL" id="MU250527">
    <property type="protein sequence ID" value="KAG7449693.1"/>
    <property type="molecule type" value="Genomic_DNA"/>
</dbReference>
<dbReference type="Gene3D" id="1.20.1250.20">
    <property type="entry name" value="MFS general substrate transporter like domains"/>
    <property type="match status" value="1"/>
</dbReference>
<dbReference type="OrthoDB" id="3639251at2759"/>
<proteinExistence type="predicted"/>
<evidence type="ECO:0000256" key="1">
    <source>
        <dbReference type="ARBA" id="ARBA00004141"/>
    </source>
</evidence>
<evidence type="ECO:0000313" key="8">
    <source>
        <dbReference type="Proteomes" id="UP000812287"/>
    </source>
</evidence>
<comment type="caution">
    <text evidence="7">The sequence shown here is derived from an EMBL/GenBank/DDBJ whole genome shotgun (WGS) entry which is preliminary data.</text>
</comment>